<dbReference type="SUPFAM" id="SSF81606">
    <property type="entry name" value="PP2C-like"/>
    <property type="match status" value="1"/>
</dbReference>
<name>A0A1Y1UTA1_9TREE</name>
<dbReference type="PROSITE" id="PS01032">
    <property type="entry name" value="PPM_1"/>
    <property type="match status" value="1"/>
</dbReference>
<protein>
    <submittedName>
        <fullName evidence="6">Phosphatase 2C-like domain-containing protein</fullName>
    </submittedName>
</protein>
<dbReference type="InterPro" id="IPR015655">
    <property type="entry name" value="PP2C"/>
</dbReference>
<dbReference type="InParanoid" id="A0A1Y1UTA1"/>
<evidence type="ECO:0000313" key="6">
    <source>
        <dbReference type="EMBL" id="ORX41241.1"/>
    </source>
</evidence>
<evidence type="ECO:0000256" key="3">
    <source>
        <dbReference type="ARBA" id="ARBA00022912"/>
    </source>
</evidence>
<dbReference type="EMBL" id="NBSH01000001">
    <property type="protein sequence ID" value="ORX41241.1"/>
    <property type="molecule type" value="Genomic_DNA"/>
</dbReference>
<dbReference type="InterPro" id="IPR000222">
    <property type="entry name" value="PP2C_BS"/>
</dbReference>
<evidence type="ECO:0000313" key="7">
    <source>
        <dbReference type="Proteomes" id="UP000193218"/>
    </source>
</evidence>
<keyword evidence="1" id="KW-0479">Metal-binding</keyword>
<dbReference type="GO" id="GO:0004741">
    <property type="term" value="F:[pyruvate dehydrogenase (acetyl-transferring)]-phosphatase activity"/>
    <property type="evidence" value="ECO:0007669"/>
    <property type="project" value="TreeGrafter"/>
</dbReference>
<feature type="domain" description="PPM-type phosphatase" evidence="5">
    <location>
        <begin position="142"/>
        <end position="548"/>
    </location>
</feature>
<keyword evidence="2 4" id="KW-0378">Hydrolase</keyword>
<accession>A0A1Y1UTA1</accession>
<dbReference type="FunCoup" id="A0A1Y1UTA1">
    <property type="interactions" value="184"/>
</dbReference>
<dbReference type="STRING" id="4999.A0A1Y1UTA1"/>
<organism evidence="6 7">
    <name type="scientific">Kockovaella imperatae</name>
    <dbReference type="NCBI Taxonomy" id="4999"/>
    <lineage>
        <taxon>Eukaryota</taxon>
        <taxon>Fungi</taxon>
        <taxon>Dikarya</taxon>
        <taxon>Basidiomycota</taxon>
        <taxon>Agaricomycotina</taxon>
        <taxon>Tremellomycetes</taxon>
        <taxon>Tremellales</taxon>
        <taxon>Cuniculitremaceae</taxon>
        <taxon>Kockovaella</taxon>
    </lineage>
</organism>
<evidence type="ECO:0000259" key="5">
    <source>
        <dbReference type="PROSITE" id="PS51746"/>
    </source>
</evidence>
<evidence type="ECO:0000256" key="2">
    <source>
        <dbReference type="ARBA" id="ARBA00022801"/>
    </source>
</evidence>
<dbReference type="GO" id="GO:0005739">
    <property type="term" value="C:mitochondrion"/>
    <property type="evidence" value="ECO:0007669"/>
    <property type="project" value="TreeGrafter"/>
</dbReference>
<comment type="similarity">
    <text evidence="4">Belongs to the PP2C family.</text>
</comment>
<dbReference type="Proteomes" id="UP000193218">
    <property type="component" value="Unassembled WGS sequence"/>
</dbReference>
<dbReference type="InterPro" id="IPR036457">
    <property type="entry name" value="PPM-type-like_dom_sf"/>
</dbReference>
<evidence type="ECO:0000256" key="1">
    <source>
        <dbReference type="ARBA" id="ARBA00022723"/>
    </source>
</evidence>
<gene>
    <name evidence="6" type="ORF">BD324DRAFT_648121</name>
</gene>
<proteinExistence type="inferred from homology"/>
<evidence type="ECO:0000256" key="4">
    <source>
        <dbReference type="RuleBase" id="RU003465"/>
    </source>
</evidence>
<dbReference type="AlphaFoldDB" id="A0A1Y1UTA1"/>
<reference evidence="6 7" key="1">
    <citation type="submission" date="2017-03" db="EMBL/GenBank/DDBJ databases">
        <title>Widespread Adenine N6-methylation of Active Genes in Fungi.</title>
        <authorList>
            <consortium name="DOE Joint Genome Institute"/>
            <person name="Mondo S.J."/>
            <person name="Dannebaum R.O."/>
            <person name="Kuo R.C."/>
            <person name="Louie K.B."/>
            <person name="Bewick A.J."/>
            <person name="Labutti K."/>
            <person name="Haridas S."/>
            <person name="Kuo A."/>
            <person name="Salamov A."/>
            <person name="Ahrendt S.R."/>
            <person name="Lau R."/>
            <person name="Bowen B.P."/>
            <person name="Lipzen A."/>
            <person name="Sullivan W."/>
            <person name="Andreopoulos W.B."/>
            <person name="Clum A."/>
            <person name="Lindquist E."/>
            <person name="Daum C."/>
            <person name="Northen T.R."/>
            <person name="Ramamoorthy G."/>
            <person name="Schmitz R.J."/>
            <person name="Gryganskyi A."/>
            <person name="Culley D."/>
            <person name="Magnuson J."/>
            <person name="James T.Y."/>
            <person name="O'Malley M.A."/>
            <person name="Stajich J.E."/>
            <person name="Spatafora J.W."/>
            <person name="Visel A."/>
            <person name="Grigoriev I.V."/>
        </authorList>
    </citation>
    <scope>NUCLEOTIDE SEQUENCE [LARGE SCALE GENOMIC DNA]</scope>
    <source>
        <strain evidence="6 7">NRRL Y-17943</strain>
    </source>
</reference>
<sequence length="559" mass="61324">MFRLTSQAHRAKLMGPASILRRHASSSSRSFQRDLYIFLALATATGGAYYYQSAGEGEGGLLDDDGHFKSFGSGSNVTFKSGGQTYTFPRKSEAEIEKMLHANEDGQRIGRPGNPVVRWDRNWLGSNEPPEDRSAVDLVPRIRGSSEVRPWWKIWESDTPTRPRIEGDRDLTFFSIFDGHAGSATSELLSKTLNPTLALALAGLQVGQTGWMDRGLKGLWTGAKGWTPTGVTEALQKAFLTLDYNLCFAPLALLPGMSRQAVNSEGSANGTPAQTFVALSQPGMHGACAVSTIVDAEHDDLYVAITGDCRAVAGWQSKDGTWRCDVLTEDQMGENPREVARMRSEHPASESETVIRRGRIQGGLQPTRAFGDANYKWTAAQHAAVSEIYKQEGVKSRRQAPNHYTPPYVTARPEVSHRKLSNSDEKLRFVIMATDGLWDRITSEEATLLVASHIAHRTHPDIPADQLPKIFSLADPPAERLYPAQDLPGTPSRWAKSWVYAGDKNAATHLIRNSMGGGDKQLRSELLSVNGDIARSLRDDVTVTVIFFDDGLDARSLSS</sequence>
<dbReference type="SMART" id="SM00332">
    <property type="entry name" value="PP2Cc"/>
    <property type="match status" value="1"/>
</dbReference>
<dbReference type="GeneID" id="33559594"/>
<dbReference type="Pfam" id="PF00481">
    <property type="entry name" value="PP2C"/>
    <property type="match status" value="1"/>
</dbReference>
<keyword evidence="3 4" id="KW-0904">Protein phosphatase</keyword>
<dbReference type="RefSeq" id="XP_021874920.1">
    <property type="nucleotide sequence ID" value="XM_022017785.1"/>
</dbReference>
<dbReference type="CDD" id="cd00143">
    <property type="entry name" value="PP2Cc"/>
    <property type="match status" value="1"/>
</dbReference>
<dbReference type="Gene3D" id="3.60.40.10">
    <property type="entry name" value="PPM-type phosphatase domain"/>
    <property type="match status" value="1"/>
</dbReference>
<dbReference type="PANTHER" id="PTHR13832:SF792">
    <property type="entry name" value="GM14286P"/>
    <property type="match status" value="1"/>
</dbReference>
<dbReference type="OrthoDB" id="420076at2759"/>
<dbReference type="PANTHER" id="PTHR13832">
    <property type="entry name" value="PROTEIN PHOSPHATASE 2C"/>
    <property type="match status" value="1"/>
</dbReference>
<dbReference type="GO" id="GO:0046872">
    <property type="term" value="F:metal ion binding"/>
    <property type="evidence" value="ECO:0007669"/>
    <property type="project" value="UniProtKB-KW"/>
</dbReference>
<comment type="caution">
    <text evidence="6">The sequence shown here is derived from an EMBL/GenBank/DDBJ whole genome shotgun (WGS) entry which is preliminary data.</text>
</comment>
<keyword evidence="7" id="KW-1185">Reference proteome</keyword>
<dbReference type="PROSITE" id="PS51746">
    <property type="entry name" value="PPM_2"/>
    <property type="match status" value="1"/>
</dbReference>
<dbReference type="InterPro" id="IPR001932">
    <property type="entry name" value="PPM-type_phosphatase-like_dom"/>
</dbReference>